<dbReference type="Gene3D" id="2.60.40.10">
    <property type="entry name" value="Immunoglobulins"/>
    <property type="match status" value="4"/>
</dbReference>
<dbReference type="SUPFAM" id="SSF69318">
    <property type="entry name" value="Integrin alpha N-terminal domain"/>
    <property type="match status" value="1"/>
</dbReference>
<evidence type="ECO:0000256" key="3">
    <source>
        <dbReference type="ARBA" id="ARBA00023136"/>
    </source>
</evidence>
<keyword evidence="4" id="KW-1015">Disulfide bond</keyword>
<dbReference type="InterPro" id="IPR013517">
    <property type="entry name" value="FG-GAP"/>
</dbReference>
<protein>
    <recommendedName>
        <fullName evidence="6">Ig-like domain-containing protein</fullName>
    </recommendedName>
</protein>
<dbReference type="InterPro" id="IPR013162">
    <property type="entry name" value="CD80_C2-set"/>
</dbReference>
<proteinExistence type="predicted"/>
<gene>
    <name evidence="7" type="ORF">IZO911_LOCUS5135</name>
</gene>
<dbReference type="GO" id="GO:0016020">
    <property type="term" value="C:membrane"/>
    <property type="evidence" value="ECO:0007669"/>
    <property type="project" value="UniProtKB-SubCell"/>
</dbReference>
<feature type="chain" id="PRO_5032847516" description="Ig-like domain-containing protein" evidence="5">
    <location>
        <begin position="18"/>
        <end position="807"/>
    </location>
</feature>
<accession>A0A813QKQ0</accession>
<feature type="domain" description="Ig-like" evidence="6">
    <location>
        <begin position="230"/>
        <end position="315"/>
    </location>
</feature>
<organism evidence="7 8">
    <name type="scientific">Adineta steineri</name>
    <dbReference type="NCBI Taxonomy" id="433720"/>
    <lineage>
        <taxon>Eukaryota</taxon>
        <taxon>Metazoa</taxon>
        <taxon>Spiralia</taxon>
        <taxon>Gnathifera</taxon>
        <taxon>Rotifera</taxon>
        <taxon>Eurotatoria</taxon>
        <taxon>Bdelloidea</taxon>
        <taxon>Adinetida</taxon>
        <taxon>Adinetidae</taxon>
        <taxon>Adineta</taxon>
    </lineage>
</organism>
<dbReference type="InterPro" id="IPR013783">
    <property type="entry name" value="Ig-like_fold"/>
</dbReference>
<dbReference type="InterPro" id="IPR003599">
    <property type="entry name" value="Ig_sub"/>
</dbReference>
<dbReference type="CDD" id="cd00096">
    <property type="entry name" value="Ig"/>
    <property type="match status" value="1"/>
</dbReference>
<evidence type="ECO:0000256" key="5">
    <source>
        <dbReference type="SAM" id="SignalP"/>
    </source>
</evidence>
<comment type="caution">
    <text evidence="7">The sequence shown here is derived from an EMBL/GenBank/DDBJ whole genome shotgun (WGS) entry which is preliminary data.</text>
</comment>
<dbReference type="Pfam" id="PF08205">
    <property type="entry name" value="C2-set_2"/>
    <property type="match status" value="1"/>
</dbReference>
<dbReference type="AlphaFoldDB" id="A0A813QKQ0"/>
<dbReference type="Proteomes" id="UP000663860">
    <property type="component" value="Unassembled WGS sequence"/>
</dbReference>
<keyword evidence="2 5" id="KW-0732">Signal</keyword>
<evidence type="ECO:0000256" key="4">
    <source>
        <dbReference type="ARBA" id="ARBA00023157"/>
    </source>
</evidence>
<feature type="signal peptide" evidence="5">
    <location>
        <begin position="1"/>
        <end position="17"/>
    </location>
</feature>
<dbReference type="PANTHER" id="PTHR46580">
    <property type="entry name" value="SENSOR KINASE-RELATED"/>
    <property type="match status" value="1"/>
</dbReference>
<feature type="domain" description="Ig-like" evidence="6">
    <location>
        <begin position="130"/>
        <end position="223"/>
    </location>
</feature>
<dbReference type="Pfam" id="PF13517">
    <property type="entry name" value="FG-GAP_3"/>
    <property type="match status" value="3"/>
</dbReference>
<dbReference type="SUPFAM" id="SSF48726">
    <property type="entry name" value="Immunoglobulin"/>
    <property type="match status" value="3"/>
</dbReference>
<evidence type="ECO:0000256" key="2">
    <source>
        <dbReference type="ARBA" id="ARBA00022729"/>
    </source>
</evidence>
<evidence type="ECO:0000313" key="8">
    <source>
        <dbReference type="Proteomes" id="UP000663860"/>
    </source>
</evidence>
<feature type="domain" description="Ig-like" evidence="6">
    <location>
        <begin position="17"/>
        <end position="112"/>
    </location>
</feature>
<dbReference type="Pfam" id="PF13927">
    <property type="entry name" value="Ig_3"/>
    <property type="match status" value="1"/>
</dbReference>
<dbReference type="InterPro" id="IPR036179">
    <property type="entry name" value="Ig-like_dom_sf"/>
</dbReference>
<name>A0A813QKQ0_9BILA</name>
<comment type="subcellular location">
    <subcellularLocation>
        <location evidence="1">Membrane</location>
        <topology evidence="1">Single-pass membrane protein</topology>
    </subcellularLocation>
</comment>
<evidence type="ECO:0000256" key="1">
    <source>
        <dbReference type="ARBA" id="ARBA00004167"/>
    </source>
</evidence>
<reference evidence="7" key="1">
    <citation type="submission" date="2021-02" db="EMBL/GenBank/DDBJ databases">
        <authorList>
            <person name="Nowell W R."/>
        </authorList>
    </citation>
    <scope>NUCLEOTIDE SEQUENCE</scope>
</reference>
<dbReference type="SMART" id="SM00409">
    <property type="entry name" value="IG"/>
    <property type="match status" value="3"/>
</dbReference>
<keyword evidence="3" id="KW-0472">Membrane</keyword>
<dbReference type="Gene3D" id="2.130.10.130">
    <property type="entry name" value="Integrin alpha, N-terminal"/>
    <property type="match status" value="2"/>
</dbReference>
<evidence type="ECO:0000313" key="7">
    <source>
        <dbReference type="EMBL" id="CAF0768458.1"/>
    </source>
</evidence>
<dbReference type="InterPro" id="IPR028994">
    <property type="entry name" value="Integrin_alpha_N"/>
</dbReference>
<dbReference type="PROSITE" id="PS50835">
    <property type="entry name" value="IG_LIKE"/>
    <property type="match status" value="4"/>
</dbReference>
<dbReference type="EMBL" id="CAJNOE010000030">
    <property type="protein sequence ID" value="CAF0768458.1"/>
    <property type="molecule type" value="Genomic_DNA"/>
</dbReference>
<evidence type="ECO:0000259" key="6">
    <source>
        <dbReference type="PROSITE" id="PS50835"/>
    </source>
</evidence>
<feature type="domain" description="Ig-like" evidence="6">
    <location>
        <begin position="320"/>
        <end position="406"/>
    </location>
</feature>
<sequence>MFLYLLYLFLHITSIFSSIQLIKVRENINVTITCQFDSIKSSNFSHQFSSLLSFNNRSDNIILWYKDDTQVIGVNSISNNPKKYIINQINAHTYQLTIINIQLESTGLYKCQNFTAKEENHFQINVIVPPSRLHITSSTQLPVIDGTLVSFNCTTERVYPNPIFEWYKNDKLIQSSIGNQTDSILFSSSSILTLLLTPADHNHILRCQVSNEASIDETYTEVKLDILFKPIINFFFHEKEITTNILTVIENTSEIIQCKISSNPLIIPNIEWYKNDQLILGEYQEQLRIDFVGIEKLSCRAKNTIGQTEANIDINILYKPKLSINENVTLNQTDKLVLKCLIDANPSCDHIRWLFNEKELIIQPCTKNKIAEYIIENIDRSQAGKYTCEVKNLLHTSFINEYDGISVISTYVQVQLSTCQLTFGLTDIYTTSGSHVQQFVASDFNSDGLSDLAVGTNAFSTAMDVFLANENGTFGRRMTYAVVDANALEWLTAADFNNDDHQDIFVMIYGENNSAGILFGNSSGIFGAMIILPVVISYVNSPCSIASDLNSDGHIDIVFTKSSTPCSMAILLGYGNGTFAAEKIIPIGNDGCVLAIAIADFNNDDHQDIAVIIDIDFYVAILLGYSNGSFKTPMTFSTGIYSFSYSMDVNDFNGDGYLDIVVANQGNYNIGVFLGMGDGSFGTQITTMIEHTNLVSQFAVGDFNGDGKMDVAGVWDVWSSVRLLSSSPTFVTVLFGYGNGSFGQQMIFPTGLASADYVITNDFNGDHRLDLAIGNFFGGNISILLNTRTCCALEVSSQAYLSTNDFS</sequence>
<dbReference type="InterPro" id="IPR007110">
    <property type="entry name" value="Ig-like_dom"/>
</dbReference>